<feature type="region of interest" description="Disordered" evidence="2">
    <location>
        <begin position="77"/>
        <end position="111"/>
    </location>
</feature>
<feature type="region of interest" description="Disordered" evidence="2">
    <location>
        <begin position="242"/>
        <end position="265"/>
    </location>
</feature>
<evidence type="ECO:0000256" key="1">
    <source>
        <dbReference type="SAM" id="Coils"/>
    </source>
</evidence>
<comment type="caution">
    <text evidence="3">The sequence shown here is derived from an EMBL/GenBank/DDBJ whole genome shotgun (WGS) entry which is preliminary data.</text>
</comment>
<accession>A0AAV7WK75</accession>
<evidence type="ECO:0000313" key="3">
    <source>
        <dbReference type="EMBL" id="KAJ1212978.1"/>
    </source>
</evidence>
<protein>
    <submittedName>
        <fullName evidence="3">Uncharacterized protein</fullName>
    </submittedName>
</protein>
<feature type="compositionally biased region" description="Basic and acidic residues" evidence="2">
    <location>
        <begin position="96"/>
        <end position="111"/>
    </location>
</feature>
<proteinExistence type="predicted"/>
<sequence length="265" mass="29330">MSQCGETPETDRPILSEESCRRGTLMGSGCREGRLKPLWARRRVATAADITCTNQPSRPHSDNRSVPGMVLDMVAHQEQRTSPVIPERSSGRGPRPRKDGGTPDHLLERSAEPTRAALLEVLQGSRRALEGQIAGIFTTVKLLQADLRKMAEKVGAAETNITALQSNMQQLQQQVWRLDATAMLEDRAEYTEGRSKHNNICLLGFTERSVGRSMARFLAQWVIEELKPKGLSKHCHQTCTQGTDSHALSGSLSEAYNSTSNELKR</sequence>
<organism evidence="3 4">
    <name type="scientific">Pleurodeles waltl</name>
    <name type="common">Iberian ribbed newt</name>
    <dbReference type="NCBI Taxonomy" id="8319"/>
    <lineage>
        <taxon>Eukaryota</taxon>
        <taxon>Metazoa</taxon>
        <taxon>Chordata</taxon>
        <taxon>Craniata</taxon>
        <taxon>Vertebrata</taxon>
        <taxon>Euteleostomi</taxon>
        <taxon>Amphibia</taxon>
        <taxon>Batrachia</taxon>
        <taxon>Caudata</taxon>
        <taxon>Salamandroidea</taxon>
        <taxon>Salamandridae</taxon>
        <taxon>Pleurodelinae</taxon>
        <taxon>Pleurodeles</taxon>
    </lineage>
</organism>
<keyword evidence="4" id="KW-1185">Reference proteome</keyword>
<feature type="compositionally biased region" description="Basic and acidic residues" evidence="2">
    <location>
        <begin position="9"/>
        <end position="21"/>
    </location>
</feature>
<evidence type="ECO:0000256" key="2">
    <source>
        <dbReference type="SAM" id="MobiDB-lite"/>
    </source>
</evidence>
<keyword evidence="1" id="KW-0175">Coiled coil</keyword>
<feature type="region of interest" description="Disordered" evidence="2">
    <location>
        <begin position="1"/>
        <end position="32"/>
    </location>
</feature>
<reference evidence="3" key="1">
    <citation type="journal article" date="2022" name="bioRxiv">
        <title>Sequencing and chromosome-scale assembly of the giantPleurodeles waltlgenome.</title>
        <authorList>
            <person name="Brown T."/>
            <person name="Elewa A."/>
            <person name="Iarovenko S."/>
            <person name="Subramanian E."/>
            <person name="Araus A.J."/>
            <person name="Petzold A."/>
            <person name="Susuki M."/>
            <person name="Suzuki K.-i.T."/>
            <person name="Hayashi T."/>
            <person name="Toyoda A."/>
            <person name="Oliveira C."/>
            <person name="Osipova E."/>
            <person name="Leigh N.D."/>
            <person name="Simon A."/>
            <person name="Yun M.H."/>
        </authorList>
    </citation>
    <scope>NUCLEOTIDE SEQUENCE</scope>
    <source>
        <strain evidence="3">20211129_DDA</strain>
        <tissue evidence="3">Liver</tissue>
    </source>
</reference>
<gene>
    <name evidence="3" type="ORF">NDU88_000617</name>
</gene>
<dbReference type="AlphaFoldDB" id="A0AAV7WK75"/>
<feature type="coiled-coil region" evidence="1">
    <location>
        <begin position="140"/>
        <end position="181"/>
    </location>
</feature>
<evidence type="ECO:0000313" key="4">
    <source>
        <dbReference type="Proteomes" id="UP001066276"/>
    </source>
</evidence>
<name>A0AAV7WK75_PLEWA</name>
<dbReference type="Proteomes" id="UP001066276">
    <property type="component" value="Chromosome 1_1"/>
</dbReference>
<dbReference type="EMBL" id="JANPWB010000001">
    <property type="protein sequence ID" value="KAJ1212978.1"/>
    <property type="molecule type" value="Genomic_DNA"/>
</dbReference>